<dbReference type="GO" id="GO:0009279">
    <property type="term" value="C:cell outer membrane"/>
    <property type="evidence" value="ECO:0007669"/>
    <property type="project" value="UniProtKB-SubCell"/>
</dbReference>
<keyword evidence="12" id="KW-1185">Reference proteome</keyword>
<reference evidence="11 12" key="1">
    <citation type="submission" date="2020-08" db="EMBL/GenBank/DDBJ databases">
        <title>Genomic Encyclopedia of Type Strains, Phase IV (KMG-IV): sequencing the most valuable type-strain genomes for metagenomic binning, comparative biology and taxonomic classification.</title>
        <authorList>
            <person name="Goeker M."/>
        </authorList>
    </citation>
    <scope>NUCLEOTIDE SEQUENCE [LARGE SCALE GENOMIC DNA]</scope>
    <source>
        <strain evidence="11 12">DSM 23240</strain>
    </source>
</reference>
<name>A0A840RW60_9BURK</name>
<gene>
    <name evidence="11" type="ORF">HNR39_003691</name>
</gene>
<dbReference type="Gene3D" id="1.25.40.10">
    <property type="entry name" value="Tetratricopeptide repeat domain"/>
    <property type="match status" value="1"/>
</dbReference>
<dbReference type="Pfam" id="PF00963">
    <property type="entry name" value="Cohesin"/>
    <property type="match status" value="1"/>
</dbReference>
<keyword evidence="3 9" id="KW-0732">Signal</keyword>
<comment type="subcellular location">
    <subcellularLocation>
        <location evidence="8">Cell outer membrane</location>
    </subcellularLocation>
    <subcellularLocation>
        <location evidence="1">Membrane</location>
    </subcellularLocation>
</comment>
<dbReference type="InterPro" id="IPR002102">
    <property type="entry name" value="Cohesin_dom"/>
</dbReference>
<dbReference type="PANTHER" id="PTHR30332">
    <property type="entry name" value="PROBABLE GENERAL SECRETION PATHWAY PROTEIN D"/>
    <property type="match status" value="1"/>
</dbReference>
<dbReference type="SMART" id="SM00965">
    <property type="entry name" value="STN"/>
    <property type="match status" value="1"/>
</dbReference>
<dbReference type="GO" id="GO:0015627">
    <property type="term" value="C:type II protein secretion system complex"/>
    <property type="evidence" value="ECO:0007669"/>
    <property type="project" value="TreeGrafter"/>
</dbReference>
<dbReference type="InterPro" id="IPR011662">
    <property type="entry name" value="Secretin/TonB_short_N"/>
</dbReference>
<dbReference type="InterPro" id="IPR005644">
    <property type="entry name" value="NolW-like"/>
</dbReference>
<dbReference type="InterPro" id="IPR001775">
    <property type="entry name" value="GspD/PilQ"/>
</dbReference>
<dbReference type="PRINTS" id="PR00811">
    <property type="entry name" value="BCTERIALGSPD"/>
</dbReference>
<evidence type="ECO:0000256" key="7">
    <source>
        <dbReference type="RuleBase" id="RU004003"/>
    </source>
</evidence>
<evidence type="ECO:0000256" key="9">
    <source>
        <dbReference type="SAM" id="SignalP"/>
    </source>
</evidence>
<dbReference type="GO" id="GO:0009306">
    <property type="term" value="P:protein secretion"/>
    <property type="evidence" value="ECO:0007669"/>
    <property type="project" value="InterPro"/>
</dbReference>
<keyword evidence="5" id="KW-0998">Cell outer membrane</keyword>
<dbReference type="PROSITE" id="PS51257">
    <property type="entry name" value="PROKAR_LIPOPROTEIN"/>
    <property type="match status" value="1"/>
</dbReference>
<dbReference type="PANTHER" id="PTHR30332:SF17">
    <property type="entry name" value="TYPE IV PILIATION SYSTEM PROTEIN DR_0774-RELATED"/>
    <property type="match status" value="1"/>
</dbReference>
<organism evidence="11 12">
    <name type="scientific">Glaciimonas immobilis</name>
    <dbReference type="NCBI Taxonomy" id="728004"/>
    <lineage>
        <taxon>Bacteria</taxon>
        <taxon>Pseudomonadati</taxon>
        <taxon>Pseudomonadota</taxon>
        <taxon>Betaproteobacteria</taxon>
        <taxon>Burkholderiales</taxon>
        <taxon>Oxalobacteraceae</taxon>
        <taxon>Glaciimonas</taxon>
    </lineage>
</organism>
<dbReference type="SUPFAM" id="SSF48452">
    <property type="entry name" value="TPR-like"/>
    <property type="match status" value="1"/>
</dbReference>
<feature type="chain" id="PRO_5032395259" evidence="9">
    <location>
        <begin position="26"/>
        <end position="863"/>
    </location>
</feature>
<proteinExistence type="inferred from homology"/>
<comment type="caution">
    <text evidence="11">The sequence shown here is derived from an EMBL/GenBank/DDBJ whole genome shotgun (WGS) entry which is preliminary data.</text>
</comment>
<dbReference type="InterPro" id="IPR008965">
    <property type="entry name" value="CBM2/CBM3_carb-bd_dom_sf"/>
</dbReference>
<dbReference type="InterPro" id="IPR038591">
    <property type="entry name" value="NolW-like_sf"/>
</dbReference>
<keyword evidence="4" id="KW-0472">Membrane</keyword>
<dbReference type="EMBL" id="JACHHQ010000008">
    <property type="protein sequence ID" value="MBB5201833.1"/>
    <property type="molecule type" value="Genomic_DNA"/>
</dbReference>
<keyword evidence="2 8" id="KW-0813">Transport</keyword>
<evidence type="ECO:0000256" key="6">
    <source>
        <dbReference type="PROSITE-ProRule" id="PRU00339"/>
    </source>
</evidence>
<dbReference type="Gene3D" id="3.30.1370.120">
    <property type="match status" value="1"/>
</dbReference>
<accession>A0A840RW60</accession>
<sequence>MIQLKTNSLRMTRALLPLLITAALAGCAAQQFNKDGQRQIREGQYEQGLASLRKASLLEPDNLRYRLDYMDRRNEETQNLNQRGEALRLAGDFAGAHYAFLKALNLDQTNERSRRGIVDVEQDVRHNDILADADKLATAGKLDAAKDRIKVVLLSDPANKHAIEAMRRIDDQLDVQHRAKEAVIVSQSILKKPVTLQFRDANLRMVFEALSRTTGLNVIFDRDVRADLKTTIFVRDGSIEDTVDLILLQNQLEKRILNANTMFIYPAIAIKQKEYQELKVRTFQISNGDAKYIQGMLKSVLKIKEVQVDEHTNTLVLRDTPEALSVAARVIAAHDLPDAEVMLEVEVLEISRDRLSNLGIVWPDNFNVSTPTDANGGALTLGALKHLSANRLLTTPLQAGLNLKLQDTDANLLASPRIRVREHQKAKILIGDKVPIITNTVTPVSTGTPVITGSVQYIDVGIKLEAEPHVYAEGDVGIKLNLEVSNIVKEISGPGGSLAYQIGTRMVSTSLRLHDGETQILGGLISDSDRNTAAKVPGIGQLPILGRLFSNNNGNRTKTEIVLSITPRILRAKGIAEDTMADVWSGTEGAIRENPLRLDPISSVSASPTSPAANTAIRIEPVPLPLPLPAKPIEAVSTGMPAGSGIVVAAPVPSVPKEPAILPPTIIPTSTLPPQSAIVQPALPGGTEVAAKTSMVNINGGNNPDTASTSIGIPLSVAAIVPAATGASPKITLSSPDNVKAGERFNVTLSGENFDNIHAIPLSIQYDAVVLTLVEVTLGEFSIRSHAGSVAPSINQTAGRASMLLTADQAASFMGSGDLLNLGFVAKLPRKRTQVLVAKVDVNDGHTLLTIARPQPLTLAVNP</sequence>
<dbReference type="Gene3D" id="2.60.40.680">
    <property type="match status" value="1"/>
</dbReference>
<dbReference type="InterPro" id="IPR011990">
    <property type="entry name" value="TPR-like_helical_dom_sf"/>
</dbReference>
<dbReference type="InterPro" id="IPR004846">
    <property type="entry name" value="T2SS/T3SS_dom"/>
</dbReference>
<dbReference type="CDD" id="cd08547">
    <property type="entry name" value="Type_II_cohesin"/>
    <property type="match status" value="1"/>
</dbReference>
<dbReference type="PRINTS" id="PR01032">
    <property type="entry name" value="PHAGEIV"/>
</dbReference>
<dbReference type="InterPro" id="IPR019734">
    <property type="entry name" value="TPR_rpt"/>
</dbReference>
<evidence type="ECO:0000256" key="1">
    <source>
        <dbReference type="ARBA" id="ARBA00004370"/>
    </source>
</evidence>
<evidence type="ECO:0000259" key="10">
    <source>
        <dbReference type="SMART" id="SM00965"/>
    </source>
</evidence>
<evidence type="ECO:0000256" key="4">
    <source>
        <dbReference type="ARBA" id="ARBA00023136"/>
    </source>
</evidence>
<keyword evidence="6" id="KW-0802">TPR repeat</keyword>
<dbReference type="GO" id="GO:0030246">
    <property type="term" value="F:carbohydrate binding"/>
    <property type="evidence" value="ECO:0007669"/>
    <property type="project" value="InterPro"/>
</dbReference>
<protein>
    <submittedName>
        <fullName evidence="11">General secretion pathway protein D</fullName>
    </submittedName>
</protein>
<evidence type="ECO:0000313" key="12">
    <source>
        <dbReference type="Proteomes" id="UP000571084"/>
    </source>
</evidence>
<dbReference type="Proteomes" id="UP000571084">
    <property type="component" value="Unassembled WGS sequence"/>
</dbReference>
<dbReference type="InterPro" id="IPR050810">
    <property type="entry name" value="Bact_Secretion_Sys_Channel"/>
</dbReference>
<dbReference type="SUPFAM" id="SSF49384">
    <property type="entry name" value="Carbohydrate-binding domain"/>
    <property type="match status" value="1"/>
</dbReference>
<dbReference type="AlphaFoldDB" id="A0A840RW60"/>
<feature type="signal peptide" evidence="9">
    <location>
        <begin position="1"/>
        <end position="25"/>
    </location>
</feature>
<evidence type="ECO:0000256" key="2">
    <source>
        <dbReference type="ARBA" id="ARBA00022448"/>
    </source>
</evidence>
<dbReference type="Pfam" id="PF00263">
    <property type="entry name" value="Secretin"/>
    <property type="match status" value="1"/>
</dbReference>
<evidence type="ECO:0000256" key="3">
    <source>
        <dbReference type="ARBA" id="ARBA00022729"/>
    </source>
</evidence>
<evidence type="ECO:0000256" key="8">
    <source>
        <dbReference type="RuleBase" id="RU004004"/>
    </source>
</evidence>
<evidence type="ECO:0000313" key="11">
    <source>
        <dbReference type="EMBL" id="MBB5201833.1"/>
    </source>
</evidence>
<feature type="domain" description="Secretin/TonB short N-terminal" evidence="10">
    <location>
        <begin position="216"/>
        <end position="267"/>
    </location>
</feature>
<dbReference type="PROSITE" id="PS50005">
    <property type="entry name" value="TPR"/>
    <property type="match status" value="1"/>
</dbReference>
<feature type="repeat" description="TPR" evidence="6">
    <location>
        <begin position="29"/>
        <end position="62"/>
    </location>
</feature>
<evidence type="ECO:0000256" key="5">
    <source>
        <dbReference type="ARBA" id="ARBA00023237"/>
    </source>
</evidence>
<dbReference type="GO" id="GO:0000272">
    <property type="term" value="P:polysaccharide catabolic process"/>
    <property type="evidence" value="ECO:0007669"/>
    <property type="project" value="InterPro"/>
</dbReference>
<dbReference type="RefSeq" id="WP_168057168.1">
    <property type="nucleotide sequence ID" value="NZ_JAAOZT010000017.1"/>
</dbReference>
<comment type="similarity">
    <text evidence="7">Belongs to the bacterial secretin family.</text>
</comment>
<dbReference type="Pfam" id="PF03958">
    <property type="entry name" value="Secretin_N"/>
    <property type="match status" value="1"/>
</dbReference>